<evidence type="ECO:0000313" key="3">
    <source>
        <dbReference type="EMBL" id="SUO91629.1"/>
    </source>
</evidence>
<dbReference type="InterPro" id="IPR036457">
    <property type="entry name" value="PPM-type-like_dom_sf"/>
</dbReference>
<name>A0A380MJM4_9GAMM</name>
<evidence type="ECO:0000313" key="4">
    <source>
        <dbReference type="Proteomes" id="UP000254575"/>
    </source>
</evidence>
<keyword evidence="4" id="KW-1185">Reference proteome</keyword>
<dbReference type="Gene3D" id="3.60.40.10">
    <property type="entry name" value="PPM-type phosphatase domain"/>
    <property type="match status" value="1"/>
</dbReference>
<protein>
    <recommendedName>
        <fullName evidence="2">PPM-type phosphatase domain-containing protein</fullName>
    </recommendedName>
</protein>
<reference evidence="3 4" key="1">
    <citation type="submission" date="2018-06" db="EMBL/GenBank/DDBJ databases">
        <authorList>
            <consortium name="Pathogen Informatics"/>
            <person name="Doyle S."/>
        </authorList>
    </citation>
    <scope>NUCLEOTIDE SEQUENCE [LARGE SCALE GENOMIC DNA]</scope>
    <source>
        <strain evidence="3 4">NCTC10717</strain>
    </source>
</reference>
<dbReference type="InterPro" id="IPR001932">
    <property type="entry name" value="PPM-type_phosphatase-like_dom"/>
</dbReference>
<dbReference type="AlphaFoldDB" id="A0A380MJM4"/>
<dbReference type="OrthoDB" id="963478at2"/>
<organism evidence="3 4">
    <name type="scientific">Suttonella indologenes</name>
    <dbReference type="NCBI Taxonomy" id="13276"/>
    <lineage>
        <taxon>Bacteria</taxon>
        <taxon>Pseudomonadati</taxon>
        <taxon>Pseudomonadota</taxon>
        <taxon>Gammaproteobacteria</taxon>
        <taxon>Cardiobacteriales</taxon>
        <taxon>Cardiobacteriaceae</taxon>
        <taxon>Suttonella</taxon>
    </lineage>
</organism>
<gene>
    <name evidence="3" type="ORF">NCTC10717_00242</name>
</gene>
<evidence type="ECO:0000256" key="1">
    <source>
        <dbReference type="SAM" id="MobiDB-lite"/>
    </source>
</evidence>
<accession>A0A380MJM4</accession>
<dbReference type="Pfam" id="PF13672">
    <property type="entry name" value="PP2C_2"/>
    <property type="match status" value="1"/>
</dbReference>
<feature type="region of interest" description="Disordered" evidence="1">
    <location>
        <begin position="118"/>
        <end position="142"/>
    </location>
</feature>
<dbReference type="Proteomes" id="UP000254575">
    <property type="component" value="Unassembled WGS sequence"/>
</dbReference>
<dbReference type="RefSeq" id="WP_115217563.1">
    <property type="nucleotide sequence ID" value="NZ_UHIA01000003.1"/>
</dbReference>
<dbReference type="SUPFAM" id="SSF81606">
    <property type="entry name" value="PP2C-like"/>
    <property type="match status" value="1"/>
</dbReference>
<dbReference type="EMBL" id="UHIA01000003">
    <property type="protein sequence ID" value="SUO91629.1"/>
    <property type="molecule type" value="Genomic_DNA"/>
</dbReference>
<sequence>MDTQALKHALNQLLDSAQFAAFAAEHAALLAEVQTAWQQFQQAQTAAPPADDDSGSLDLPKQESTIAADVMPFISEQEAHYSADLPEALDKAALPPAEPLLITEAANPALEAMLGNTSHQNQYSPDTMPIHPSKATAPPPAAQSIRSLNLLHNAQEGKAYESRLSADIIDVQFRPDCGLLWDGEKHRIHGSPNLSGDVQVDFYFADRRQAQQKLYINPNPQSLWKNLPSDPQGKFAKTDSAHAEFDTAAAALLAARLRGRSHAHVGSFCDDDIAFAYFEAQDIYLLTVSDGAGSAAFSREGSRLAVNAVRDSIGKLLTDTRQNYHRLAEMDNRQRQATAEALITVAAYQSLAAHHQALDEEVSLKSLSCTLLIALVLPLQEGGFLSLSYWVGDGAIGIYRPETQEIVLMGESDSGAYSGETRFLAAEYVKDTGLQQRIYRHISKELPLLLLMTDGVSDPKFETEAQLAQAEHWQALWQELQTPLQAEHRAAALEEWLHFWSPGNHDDRSIALLVPKRYLAATGDTA</sequence>
<evidence type="ECO:0000259" key="2">
    <source>
        <dbReference type="Pfam" id="PF13672"/>
    </source>
</evidence>
<feature type="domain" description="PPM-type phosphatase" evidence="2">
    <location>
        <begin position="258"/>
        <end position="497"/>
    </location>
</feature>
<proteinExistence type="predicted"/>